<accession>A0ABP8SIU9</accession>
<organism evidence="2 3">
    <name type="scientific">Micromonospora coerulea</name>
    <dbReference type="NCBI Taxonomy" id="47856"/>
    <lineage>
        <taxon>Bacteria</taxon>
        <taxon>Bacillati</taxon>
        <taxon>Actinomycetota</taxon>
        <taxon>Actinomycetes</taxon>
        <taxon>Micromonosporales</taxon>
        <taxon>Micromonosporaceae</taxon>
        <taxon>Micromonospora</taxon>
    </lineage>
</organism>
<dbReference type="InterPro" id="IPR019887">
    <property type="entry name" value="Tscrpt_reg_AsnC/Lrp_C"/>
</dbReference>
<evidence type="ECO:0000313" key="2">
    <source>
        <dbReference type="EMBL" id="GAA4569169.1"/>
    </source>
</evidence>
<proteinExistence type="predicted"/>
<dbReference type="Gene3D" id="3.30.70.920">
    <property type="match status" value="1"/>
</dbReference>
<keyword evidence="3" id="KW-1185">Reference proteome</keyword>
<protein>
    <recommendedName>
        <fullName evidence="1">Transcription regulator AsnC/Lrp ligand binding domain-containing protein</fullName>
    </recommendedName>
</protein>
<gene>
    <name evidence="2" type="ORF">GCM10023176_25140</name>
</gene>
<dbReference type="Pfam" id="PF01037">
    <property type="entry name" value="AsnC_trans_reg"/>
    <property type="match status" value="1"/>
</dbReference>
<dbReference type="EMBL" id="BAABGU010000012">
    <property type="protein sequence ID" value="GAA4569169.1"/>
    <property type="molecule type" value="Genomic_DNA"/>
</dbReference>
<dbReference type="InterPro" id="IPR011008">
    <property type="entry name" value="Dimeric_a/b-barrel"/>
</dbReference>
<feature type="domain" description="Transcription regulator AsnC/Lrp ligand binding" evidence="1">
    <location>
        <begin position="32"/>
        <end position="73"/>
    </location>
</feature>
<reference evidence="3" key="1">
    <citation type="journal article" date="2019" name="Int. J. Syst. Evol. Microbiol.">
        <title>The Global Catalogue of Microorganisms (GCM) 10K type strain sequencing project: providing services to taxonomists for standard genome sequencing and annotation.</title>
        <authorList>
            <consortium name="The Broad Institute Genomics Platform"/>
            <consortium name="The Broad Institute Genome Sequencing Center for Infectious Disease"/>
            <person name="Wu L."/>
            <person name="Ma J."/>
        </authorList>
    </citation>
    <scope>NUCLEOTIDE SEQUENCE [LARGE SCALE GENOMIC DNA]</scope>
    <source>
        <strain evidence="3">JCM 3175</strain>
    </source>
</reference>
<dbReference type="SUPFAM" id="SSF54909">
    <property type="entry name" value="Dimeric alpha+beta barrel"/>
    <property type="match status" value="1"/>
</dbReference>
<evidence type="ECO:0000259" key="1">
    <source>
        <dbReference type="Pfam" id="PF01037"/>
    </source>
</evidence>
<name>A0ABP8SIU9_9ACTN</name>
<comment type="caution">
    <text evidence="2">The sequence shown here is derived from an EMBL/GenBank/DDBJ whole genome shotgun (WGS) entry which is preliminary data.</text>
</comment>
<sequence length="86" mass="9504">MTRRNRSSSTSNRVLNRSVIYASVAVRRSTSAGPASLLVKIRVGTPEQLEATLRRLFQVDGVTGTRTIVVLKTFFDRPLDPHPPSP</sequence>
<evidence type="ECO:0000313" key="3">
    <source>
        <dbReference type="Proteomes" id="UP001500307"/>
    </source>
</evidence>
<dbReference type="Proteomes" id="UP001500307">
    <property type="component" value="Unassembled WGS sequence"/>
</dbReference>